<sequence length="389" mass="44954">MPRKVKKVKIVDHAEGAVLTVEPDSDFLFSVELSLLARSRQYLHKDVYKLSEEIRIALERAAIYAHVDGLHEQGDASWLDWTITKDIAVPSKPKEHKFGLKLISPFFKFSRHHEWMPRMRTVMHILNDHFELTTHHRCGTHIHVVPASGSWRLWQVKHLAVGAMYFERCLDAVMPPYRRSSVWAKSNRHNRWAAGLPMTEIFTRILDDANMGNGKRGLDVEDVATRMNLCSMDSVTGQALGEDNHFQHETFRWNFSNLKNAASVPRRGLGTVEFRQPPGSTTASDLATWIMLTGCFTRLACRLADTIKPWERAETKSLGEWLEYEAECLQLPHKSLLRNLFRDADALPADLRSSPDPTLITFDEDKRMQLKDKDRNFTLMKYRRLLRHL</sequence>
<dbReference type="AlphaFoldDB" id="A0AAN6N1I7"/>
<accession>A0AAN6N1I7</accession>
<gene>
    <name evidence="1" type="ORF">QBC46DRAFT_395901</name>
</gene>
<dbReference type="PANTHER" id="PTHR36847">
    <property type="entry name" value="AMIDOLIGASE ENZYME"/>
    <property type="match status" value="1"/>
</dbReference>
<evidence type="ECO:0000313" key="1">
    <source>
        <dbReference type="EMBL" id="KAK3936113.1"/>
    </source>
</evidence>
<proteinExistence type="predicted"/>
<dbReference type="Pfam" id="PF12224">
    <property type="entry name" value="Amidoligase_2"/>
    <property type="match status" value="1"/>
</dbReference>
<comment type="caution">
    <text evidence="1">The sequence shown here is derived from an EMBL/GenBank/DDBJ whole genome shotgun (WGS) entry which is preliminary data.</text>
</comment>
<dbReference type="PANTHER" id="PTHR36847:SF1">
    <property type="entry name" value="AMIDOLIGASE ENZYME"/>
    <property type="match status" value="1"/>
</dbReference>
<keyword evidence="2" id="KW-1185">Reference proteome</keyword>
<organism evidence="1 2">
    <name type="scientific">Diplogelasinospora grovesii</name>
    <dbReference type="NCBI Taxonomy" id="303347"/>
    <lineage>
        <taxon>Eukaryota</taxon>
        <taxon>Fungi</taxon>
        <taxon>Dikarya</taxon>
        <taxon>Ascomycota</taxon>
        <taxon>Pezizomycotina</taxon>
        <taxon>Sordariomycetes</taxon>
        <taxon>Sordariomycetidae</taxon>
        <taxon>Sordariales</taxon>
        <taxon>Diplogelasinosporaceae</taxon>
        <taxon>Diplogelasinospora</taxon>
    </lineage>
</organism>
<evidence type="ECO:0008006" key="3">
    <source>
        <dbReference type="Google" id="ProtNLM"/>
    </source>
</evidence>
<dbReference type="EMBL" id="MU853894">
    <property type="protein sequence ID" value="KAK3936113.1"/>
    <property type="molecule type" value="Genomic_DNA"/>
</dbReference>
<reference evidence="2" key="1">
    <citation type="journal article" date="2023" name="Mol. Phylogenet. Evol.">
        <title>Genome-scale phylogeny and comparative genomics of the fungal order Sordariales.</title>
        <authorList>
            <person name="Hensen N."/>
            <person name="Bonometti L."/>
            <person name="Westerberg I."/>
            <person name="Brannstrom I.O."/>
            <person name="Guillou S."/>
            <person name="Cros-Aarteil S."/>
            <person name="Calhoun S."/>
            <person name="Haridas S."/>
            <person name="Kuo A."/>
            <person name="Mondo S."/>
            <person name="Pangilinan J."/>
            <person name="Riley R."/>
            <person name="LaButti K."/>
            <person name="Andreopoulos B."/>
            <person name="Lipzen A."/>
            <person name="Chen C."/>
            <person name="Yan M."/>
            <person name="Daum C."/>
            <person name="Ng V."/>
            <person name="Clum A."/>
            <person name="Steindorff A."/>
            <person name="Ohm R.A."/>
            <person name="Martin F."/>
            <person name="Silar P."/>
            <person name="Natvig D.O."/>
            <person name="Lalanne C."/>
            <person name="Gautier V."/>
            <person name="Ament-Velasquez S.L."/>
            <person name="Kruys A."/>
            <person name="Hutchinson M.I."/>
            <person name="Powell A.J."/>
            <person name="Barry K."/>
            <person name="Miller A.N."/>
            <person name="Grigoriev I.V."/>
            <person name="Debuchy R."/>
            <person name="Gladieux P."/>
            <person name="Hiltunen Thoren M."/>
            <person name="Johannesson H."/>
        </authorList>
    </citation>
    <scope>NUCLEOTIDE SEQUENCE [LARGE SCALE GENOMIC DNA]</scope>
    <source>
        <strain evidence="2">CBS 340.73</strain>
    </source>
</reference>
<protein>
    <recommendedName>
        <fullName evidence="3">Amidoligase enzyme</fullName>
    </recommendedName>
</protein>
<evidence type="ECO:0000313" key="2">
    <source>
        <dbReference type="Proteomes" id="UP001303473"/>
    </source>
</evidence>
<dbReference type="InterPro" id="IPR022025">
    <property type="entry name" value="Amidoligase_2"/>
</dbReference>
<dbReference type="Proteomes" id="UP001303473">
    <property type="component" value="Unassembled WGS sequence"/>
</dbReference>
<name>A0AAN6N1I7_9PEZI</name>